<comment type="caution">
    <text evidence="2">The sequence shown here is derived from an EMBL/GenBank/DDBJ whole genome shotgun (WGS) entry which is preliminary data.</text>
</comment>
<feature type="transmembrane region" description="Helical" evidence="1">
    <location>
        <begin position="20"/>
        <end position="39"/>
    </location>
</feature>
<gene>
    <name evidence="2" type="ORF">S01H4_29291</name>
</gene>
<dbReference type="AlphaFoldDB" id="X1C1E2"/>
<sequence>IIWNPDNEAQSTTVKNKFQSPISIVLLVVFFFLLLLYPFSSGEAQTSEWIPAWVDLSDSGFIHVIGLDANAATQVESPISAESPDC</sequence>
<keyword evidence="1" id="KW-0812">Transmembrane</keyword>
<keyword evidence="1" id="KW-1133">Transmembrane helix</keyword>
<reference evidence="2" key="1">
    <citation type="journal article" date="2014" name="Front. Microbiol.">
        <title>High frequency of phylogenetically diverse reductive dehalogenase-homologous genes in deep subseafloor sedimentary metagenomes.</title>
        <authorList>
            <person name="Kawai M."/>
            <person name="Futagami T."/>
            <person name="Toyoda A."/>
            <person name="Takaki Y."/>
            <person name="Nishi S."/>
            <person name="Hori S."/>
            <person name="Arai W."/>
            <person name="Tsubouchi T."/>
            <person name="Morono Y."/>
            <person name="Uchiyama I."/>
            <person name="Ito T."/>
            <person name="Fujiyama A."/>
            <person name="Inagaki F."/>
            <person name="Takami H."/>
        </authorList>
    </citation>
    <scope>NUCLEOTIDE SEQUENCE</scope>
    <source>
        <strain evidence="2">Expedition CK06-06</strain>
    </source>
</reference>
<proteinExistence type="predicted"/>
<protein>
    <submittedName>
        <fullName evidence="2">Uncharacterized protein</fullName>
    </submittedName>
</protein>
<name>X1C1E2_9ZZZZ</name>
<organism evidence="2">
    <name type="scientific">marine sediment metagenome</name>
    <dbReference type="NCBI Taxonomy" id="412755"/>
    <lineage>
        <taxon>unclassified sequences</taxon>
        <taxon>metagenomes</taxon>
        <taxon>ecological metagenomes</taxon>
    </lineage>
</organism>
<dbReference type="EMBL" id="BART01014889">
    <property type="protein sequence ID" value="GAG78196.1"/>
    <property type="molecule type" value="Genomic_DNA"/>
</dbReference>
<feature type="non-terminal residue" evidence="2">
    <location>
        <position position="86"/>
    </location>
</feature>
<accession>X1C1E2</accession>
<evidence type="ECO:0000256" key="1">
    <source>
        <dbReference type="SAM" id="Phobius"/>
    </source>
</evidence>
<feature type="non-terminal residue" evidence="2">
    <location>
        <position position="1"/>
    </location>
</feature>
<keyword evidence="1" id="KW-0472">Membrane</keyword>
<evidence type="ECO:0000313" key="2">
    <source>
        <dbReference type="EMBL" id="GAG78196.1"/>
    </source>
</evidence>